<reference evidence="2 3" key="1">
    <citation type="submission" date="2020-11" db="EMBL/GenBank/DDBJ databases">
        <title>Pseudomonas fulva producing VIM-24.</title>
        <authorList>
            <person name="Liu S."/>
        </authorList>
    </citation>
    <scope>NUCLEOTIDE SEQUENCE [LARGE SCALE GENOMIC DNA]</scope>
    <source>
        <strain evidence="2 3">ZDHY414</strain>
    </source>
</reference>
<dbReference type="EMBL" id="CP064946">
    <property type="protein sequence ID" value="QPH50630.1"/>
    <property type="molecule type" value="Genomic_DNA"/>
</dbReference>
<dbReference type="Proteomes" id="UP000594430">
    <property type="component" value="Chromosome"/>
</dbReference>
<protein>
    <submittedName>
        <fullName evidence="2">Uncharacterized protein</fullName>
    </submittedName>
</protein>
<name>A0A7S9Q9L1_9PSED</name>
<organism evidence="2 3">
    <name type="scientific">Pseudomonas fulva</name>
    <dbReference type="NCBI Taxonomy" id="47880"/>
    <lineage>
        <taxon>Bacteria</taxon>
        <taxon>Pseudomonadati</taxon>
        <taxon>Pseudomonadota</taxon>
        <taxon>Gammaproteobacteria</taxon>
        <taxon>Pseudomonadales</taxon>
        <taxon>Pseudomonadaceae</taxon>
        <taxon>Pseudomonas</taxon>
    </lineage>
</organism>
<evidence type="ECO:0000313" key="3">
    <source>
        <dbReference type="Proteomes" id="UP000594430"/>
    </source>
</evidence>
<evidence type="ECO:0000256" key="1">
    <source>
        <dbReference type="SAM" id="Coils"/>
    </source>
</evidence>
<feature type="coiled-coil region" evidence="1">
    <location>
        <begin position="70"/>
        <end position="160"/>
    </location>
</feature>
<accession>A0A7S9Q9L1</accession>
<dbReference type="Gene3D" id="3.40.50.300">
    <property type="entry name" value="P-loop containing nucleotide triphosphate hydrolases"/>
    <property type="match status" value="1"/>
</dbReference>
<proteinExistence type="predicted"/>
<dbReference type="SUPFAM" id="SSF57997">
    <property type="entry name" value="Tropomyosin"/>
    <property type="match status" value="1"/>
</dbReference>
<dbReference type="AlphaFoldDB" id="A0A7S9Q9L1"/>
<dbReference type="InterPro" id="IPR027417">
    <property type="entry name" value="P-loop_NTPase"/>
</dbReference>
<evidence type="ECO:0000313" key="2">
    <source>
        <dbReference type="EMBL" id="QPH50630.1"/>
    </source>
</evidence>
<gene>
    <name evidence="2" type="ORF">IZU98_08010</name>
</gene>
<keyword evidence="1" id="KW-0175">Coiled coil</keyword>
<sequence>MMSNHDTRYPKGYYKDHPKELPSSLKGFDFHAVTKTRLPGNSNRTTIFEFLPKQFKALLDGVEKTIEKAVSDATKKLKKKQRALKSELKQASEALASVEQELDETIAERDEALAKVKQLTRKPSKASEDPKKIKYLERELERIKRLFEQKNDENKKLKSQFQIDYGDAQKARTDLIVAQAHNLKLATFLSDINAALEKRGIELEDLMPETSGMISASTILSSSTTKVTTPKPYRG</sequence>